<reference evidence="2" key="1">
    <citation type="journal article" date="2020" name="mSystems">
        <title>Genome- and Community-Level Interaction Insights into Carbon Utilization and Element Cycling Functions of Hydrothermarchaeota in Hydrothermal Sediment.</title>
        <authorList>
            <person name="Zhou Z."/>
            <person name="Liu Y."/>
            <person name="Xu W."/>
            <person name="Pan J."/>
            <person name="Luo Z.H."/>
            <person name="Li M."/>
        </authorList>
    </citation>
    <scope>NUCLEOTIDE SEQUENCE [LARGE SCALE GENOMIC DNA]</scope>
    <source>
        <strain evidence="2">SpSt-906</strain>
    </source>
</reference>
<dbReference type="EMBL" id="DTMQ01000003">
    <property type="protein sequence ID" value="HGE98506.1"/>
    <property type="molecule type" value="Genomic_DNA"/>
</dbReference>
<accession>A0A7C3UXJ2</accession>
<evidence type="ECO:0000256" key="1">
    <source>
        <dbReference type="SAM" id="Phobius"/>
    </source>
</evidence>
<keyword evidence="1" id="KW-1133">Transmembrane helix</keyword>
<name>A0A7C3UXJ2_UNCW3</name>
<keyword evidence="1" id="KW-0472">Membrane</keyword>
<feature type="transmembrane region" description="Helical" evidence="1">
    <location>
        <begin position="30"/>
        <end position="50"/>
    </location>
</feature>
<feature type="transmembrane region" description="Helical" evidence="1">
    <location>
        <begin position="97"/>
        <end position="117"/>
    </location>
</feature>
<feature type="transmembrane region" description="Helical" evidence="1">
    <location>
        <begin position="6"/>
        <end position="23"/>
    </location>
</feature>
<protein>
    <recommendedName>
        <fullName evidence="3">CvpA family protein</fullName>
    </recommendedName>
</protein>
<proteinExistence type="predicted"/>
<sequence length="266" mass="29805">MEVDFLVIFIIILAVFLEANEGSLSALRDLLTALSSIIIGMITYKITFLLSRSFSLGLFAFLVSALGVLLLISLLFRRREKGRLSIINRIGGAISGFFLGIGASLAFLIILTFFSPLSVGEAKLGNKILDILPKIYYLADLIDLPFPMLKNPYAAEWENWNVQFRERINFSRLDKSRCIQCGGRVRFKGYFRKSGILVSPLFICEKCGRKSDGCQTFEGFHKLYGKCVIDVARKRVLLDCGVWENGKGVVPKGRCPVCGKELNFHE</sequence>
<dbReference type="AlphaFoldDB" id="A0A7C3UXJ2"/>
<organism evidence="2">
    <name type="scientific">candidate division WOR-3 bacterium</name>
    <dbReference type="NCBI Taxonomy" id="2052148"/>
    <lineage>
        <taxon>Bacteria</taxon>
        <taxon>Bacteria division WOR-3</taxon>
    </lineage>
</organism>
<evidence type="ECO:0000313" key="2">
    <source>
        <dbReference type="EMBL" id="HGE98506.1"/>
    </source>
</evidence>
<feature type="transmembrane region" description="Helical" evidence="1">
    <location>
        <begin position="56"/>
        <end position="76"/>
    </location>
</feature>
<gene>
    <name evidence="2" type="ORF">ENX07_00270</name>
</gene>
<comment type="caution">
    <text evidence="2">The sequence shown here is derived from an EMBL/GenBank/DDBJ whole genome shotgun (WGS) entry which is preliminary data.</text>
</comment>
<evidence type="ECO:0008006" key="3">
    <source>
        <dbReference type="Google" id="ProtNLM"/>
    </source>
</evidence>
<keyword evidence="1" id="KW-0812">Transmembrane</keyword>